<feature type="chain" id="PRO_5011767191" description="Cell wall binding repeat-containing protein" evidence="1">
    <location>
        <begin position="29"/>
        <end position="226"/>
    </location>
</feature>
<dbReference type="EMBL" id="FOMG01000040">
    <property type="protein sequence ID" value="SFD38933.1"/>
    <property type="molecule type" value="Genomic_DNA"/>
</dbReference>
<gene>
    <name evidence="2" type="ORF">SAMN05421842_14013</name>
</gene>
<feature type="signal peptide" evidence="1">
    <location>
        <begin position="1"/>
        <end position="28"/>
    </location>
</feature>
<dbReference type="AlphaFoldDB" id="A0A1I1S548"/>
<name>A0A1I1S548_9CLOT</name>
<evidence type="ECO:0000256" key="1">
    <source>
        <dbReference type="SAM" id="SignalP"/>
    </source>
</evidence>
<dbReference type="SUPFAM" id="SSF69360">
    <property type="entry name" value="Cell wall binding repeat"/>
    <property type="match status" value="1"/>
</dbReference>
<dbReference type="Gene3D" id="2.10.270.10">
    <property type="entry name" value="Cholin Binding"/>
    <property type="match status" value="1"/>
</dbReference>
<dbReference type="Proteomes" id="UP000199263">
    <property type="component" value="Unassembled WGS sequence"/>
</dbReference>
<proteinExistence type="predicted"/>
<keyword evidence="1" id="KW-0732">Signal</keyword>
<protein>
    <recommendedName>
        <fullName evidence="4">Cell wall binding repeat-containing protein</fullName>
    </recommendedName>
</protein>
<organism evidence="2 3">
    <name type="scientific">Clostridium uliginosum</name>
    <dbReference type="NCBI Taxonomy" id="119641"/>
    <lineage>
        <taxon>Bacteria</taxon>
        <taxon>Bacillati</taxon>
        <taxon>Bacillota</taxon>
        <taxon>Clostridia</taxon>
        <taxon>Eubacteriales</taxon>
        <taxon>Clostridiaceae</taxon>
        <taxon>Clostridium</taxon>
    </lineage>
</organism>
<sequence>MIMLIKKLKRVISCAVLIFCMIPTTAFAGTWKQCSYDPEKWQYLEDDGNYARDRWLYDNGSWYYIRHDYYMAQGVPARSKYEDIGGDYCFEQSGKLATGGFVVRANTNDRFFTNKEGHPVDGLFMVDGVLYQAYSHFLFGNNVHDSYLCIKNDSYYKYDSLGSSRTKSQENRYTIECKYDNGKILDRDGKPFAANSKIYTQIKYLPQYDSKGNLIGEIQNPNGYSI</sequence>
<reference evidence="2 3" key="1">
    <citation type="submission" date="2016-10" db="EMBL/GenBank/DDBJ databases">
        <authorList>
            <person name="de Groot N.N."/>
        </authorList>
    </citation>
    <scope>NUCLEOTIDE SEQUENCE [LARGE SCALE GENOMIC DNA]</scope>
    <source>
        <strain evidence="2 3">DSM 12992</strain>
    </source>
</reference>
<dbReference type="STRING" id="119641.SAMN05421842_14013"/>
<accession>A0A1I1S548</accession>
<evidence type="ECO:0000313" key="2">
    <source>
        <dbReference type="EMBL" id="SFD38933.1"/>
    </source>
</evidence>
<keyword evidence="3" id="KW-1185">Reference proteome</keyword>
<evidence type="ECO:0008006" key="4">
    <source>
        <dbReference type="Google" id="ProtNLM"/>
    </source>
</evidence>
<evidence type="ECO:0000313" key="3">
    <source>
        <dbReference type="Proteomes" id="UP000199263"/>
    </source>
</evidence>